<reference evidence="1" key="1">
    <citation type="submission" date="2019-03" db="EMBL/GenBank/DDBJ databases">
        <title>WGS assembly of Setaria viridis.</title>
        <authorList>
            <person name="Huang P."/>
            <person name="Jenkins J."/>
            <person name="Grimwood J."/>
            <person name="Barry K."/>
            <person name="Healey A."/>
            <person name="Mamidi S."/>
            <person name="Sreedasyam A."/>
            <person name="Shu S."/>
            <person name="Feldman M."/>
            <person name="Wu J."/>
            <person name="Yu Y."/>
            <person name="Chen C."/>
            <person name="Johnson J."/>
            <person name="Rokhsar D."/>
            <person name="Baxter I."/>
            <person name="Schmutz J."/>
            <person name="Brutnell T."/>
            <person name="Kellogg E."/>
        </authorList>
    </citation>
    <scope>NUCLEOTIDE SEQUENCE [LARGE SCALE GENOMIC DNA]</scope>
</reference>
<accession>A0A4U6VJK6</accession>
<name>A0A4U6VJK6_SETVI</name>
<gene>
    <name evidence="1" type="ORF">SEVIR_3G362500v2</name>
</gene>
<evidence type="ECO:0000313" key="1">
    <source>
        <dbReference type="EMBL" id="TKW28945.1"/>
    </source>
</evidence>
<dbReference type="AlphaFoldDB" id="A0A4U6VJK6"/>
<sequence>MATARVVSEVGQKLRAMASADSMPFLASVCALPVAIDLNAGVHPLLWTMPSLYSMKWAQGYYSCIFLEVDCTGFVETHTT</sequence>
<dbReference type="Gramene" id="TKW28945">
    <property type="protein sequence ID" value="TKW28945"/>
    <property type="gene ID" value="SEVIR_3G362500v2"/>
</dbReference>
<proteinExistence type="predicted"/>
<organism evidence="1 2">
    <name type="scientific">Setaria viridis</name>
    <name type="common">Green bristlegrass</name>
    <name type="synonym">Setaria italica subsp. viridis</name>
    <dbReference type="NCBI Taxonomy" id="4556"/>
    <lineage>
        <taxon>Eukaryota</taxon>
        <taxon>Viridiplantae</taxon>
        <taxon>Streptophyta</taxon>
        <taxon>Embryophyta</taxon>
        <taxon>Tracheophyta</taxon>
        <taxon>Spermatophyta</taxon>
        <taxon>Magnoliopsida</taxon>
        <taxon>Liliopsida</taxon>
        <taxon>Poales</taxon>
        <taxon>Poaceae</taxon>
        <taxon>PACMAD clade</taxon>
        <taxon>Panicoideae</taxon>
        <taxon>Panicodae</taxon>
        <taxon>Paniceae</taxon>
        <taxon>Cenchrinae</taxon>
        <taxon>Setaria</taxon>
    </lineage>
</organism>
<protein>
    <submittedName>
        <fullName evidence="1">Uncharacterized protein</fullName>
    </submittedName>
</protein>
<evidence type="ECO:0000313" key="2">
    <source>
        <dbReference type="Proteomes" id="UP000298652"/>
    </source>
</evidence>
<dbReference type="EMBL" id="CM016554">
    <property type="protein sequence ID" value="TKW28945.1"/>
    <property type="molecule type" value="Genomic_DNA"/>
</dbReference>
<keyword evidence="2" id="KW-1185">Reference proteome</keyword>
<dbReference type="Proteomes" id="UP000298652">
    <property type="component" value="Chromosome 3"/>
</dbReference>